<dbReference type="OrthoDB" id="9448812at2759"/>
<feature type="compositionally biased region" description="Low complexity" evidence="7">
    <location>
        <begin position="340"/>
        <end position="352"/>
    </location>
</feature>
<keyword evidence="3" id="KW-0677">Repeat</keyword>
<dbReference type="Gene3D" id="3.30.160.60">
    <property type="entry name" value="Classic Zinc Finger"/>
    <property type="match status" value="3"/>
</dbReference>
<dbReference type="PROSITE" id="PS00028">
    <property type="entry name" value="ZINC_FINGER_C2H2_1"/>
    <property type="match status" value="2"/>
</dbReference>
<dbReference type="GO" id="GO:0008270">
    <property type="term" value="F:zinc ion binding"/>
    <property type="evidence" value="ECO:0007669"/>
    <property type="project" value="UniProtKB-KW"/>
</dbReference>
<feature type="region of interest" description="Disordered" evidence="7">
    <location>
        <begin position="259"/>
        <end position="395"/>
    </location>
</feature>
<feature type="domain" description="C2H2-type" evidence="8">
    <location>
        <begin position="244"/>
        <end position="266"/>
    </location>
</feature>
<evidence type="ECO:0000313" key="9">
    <source>
        <dbReference type="EMBL" id="ETE67946.1"/>
    </source>
</evidence>
<feature type="compositionally biased region" description="Low complexity" evidence="7">
    <location>
        <begin position="371"/>
        <end position="387"/>
    </location>
</feature>
<evidence type="ECO:0000259" key="8">
    <source>
        <dbReference type="PROSITE" id="PS00028"/>
    </source>
</evidence>
<organism evidence="9 10">
    <name type="scientific">Ophiophagus hannah</name>
    <name type="common">King cobra</name>
    <name type="synonym">Naja hannah</name>
    <dbReference type="NCBI Taxonomy" id="8665"/>
    <lineage>
        <taxon>Eukaryota</taxon>
        <taxon>Metazoa</taxon>
        <taxon>Chordata</taxon>
        <taxon>Craniata</taxon>
        <taxon>Vertebrata</taxon>
        <taxon>Euteleostomi</taxon>
        <taxon>Lepidosauria</taxon>
        <taxon>Squamata</taxon>
        <taxon>Bifurcata</taxon>
        <taxon>Unidentata</taxon>
        <taxon>Episquamata</taxon>
        <taxon>Toxicofera</taxon>
        <taxon>Serpentes</taxon>
        <taxon>Colubroidea</taxon>
        <taxon>Elapidae</taxon>
        <taxon>Elapinae</taxon>
        <taxon>Ophiophagus</taxon>
    </lineage>
</organism>
<dbReference type="PANTHER" id="PTHR23067:SF13">
    <property type="entry name" value="ZINC FINGER PROTEIN 385A"/>
    <property type="match status" value="1"/>
</dbReference>
<dbReference type="GO" id="GO:0043025">
    <property type="term" value="C:neuronal cell body"/>
    <property type="evidence" value="ECO:0007669"/>
    <property type="project" value="TreeGrafter"/>
</dbReference>
<keyword evidence="4" id="KW-0863">Zinc-finger</keyword>
<accession>V8P156</accession>
<dbReference type="SUPFAM" id="SSF57667">
    <property type="entry name" value="beta-beta-alpha zinc fingers"/>
    <property type="match status" value="3"/>
</dbReference>
<proteinExistence type="predicted"/>
<dbReference type="FunFam" id="3.30.160.60:FF:000293">
    <property type="entry name" value="zinc finger protein 385B isoform X3"/>
    <property type="match status" value="1"/>
</dbReference>
<dbReference type="PANTHER" id="PTHR23067">
    <property type="entry name" value="DOUBLE-STRANDED RNA-BINDING ZINC FINGER PROTEIN"/>
    <property type="match status" value="1"/>
</dbReference>
<dbReference type="InterPro" id="IPR051845">
    <property type="entry name" value="Znf385"/>
</dbReference>
<evidence type="ECO:0000256" key="7">
    <source>
        <dbReference type="SAM" id="MobiDB-lite"/>
    </source>
</evidence>
<dbReference type="InterPro" id="IPR003604">
    <property type="entry name" value="Matrin/U1-like-C_Znf_C2H2"/>
</dbReference>
<protein>
    <submittedName>
        <fullName evidence="9">Zinc finger protein</fullName>
    </submittedName>
</protein>
<dbReference type="Pfam" id="PF12874">
    <property type="entry name" value="zf-met"/>
    <property type="match status" value="3"/>
</dbReference>
<gene>
    <name evidence="9" type="primary">znf385b</name>
    <name evidence="9" type="ORF">L345_06263</name>
</gene>
<evidence type="ECO:0000256" key="5">
    <source>
        <dbReference type="ARBA" id="ARBA00022833"/>
    </source>
</evidence>
<evidence type="ECO:0000256" key="1">
    <source>
        <dbReference type="ARBA" id="ARBA00004123"/>
    </source>
</evidence>
<dbReference type="FunFam" id="3.30.160.60:FF:000121">
    <property type="entry name" value="zinc finger protein 385B isoform X1"/>
    <property type="match status" value="1"/>
</dbReference>
<evidence type="ECO:0000313" key="10">
    <source>
        <dbReference type="Proteomes" id="UP000018936"/>
    </source>
</evidence>
<feature type="region of interest" description="Disordered" evidence="7">
    <location>
        <begin position="483"/>
        <end position="505"/>
    </location>
</feature>
<evidence type="ECO:0000256" key="3">
    <source>
        <dbReference type="ARBA" id="ARBA00022737"/>
    </source>
</evidence>
<keyword evidence="5" id="KW-0862">Zinc</keyword>
<reference evidence="9 10" key="1">
    <citation type="journal article" date="2013" name="Proc. Natl. Acad. Sci. U.S.A.">
        <title>The king cobra genome reveals dynamic gene evolution and adaptation in the snake venom system.</title>
        <authorList>
            <person name="Vonk F.J."/>
            <person name="Casewell N.R."/>
            <person name="Henkel C.V."/>
            <person name="Heimberg A.M."/>
            <person name="Jansen H.J."/>
            <person name="McCleary R.J."/>
            <person name="Kerkkamp H.M."/>
            <person name="Vos R.A."/>
            <person name="Guerreiro I."/>
            <person name="Calvete J.J."/>
            <person name="Wuster W."/>
            <person name="Woods A.E."/>
            <person name="Logan J.M."/>
            <person name="Harrison R.A."/>
            <person name="Castoe T.A."/>
            <person name="de Koning A.P."/>
            <person name="Pollock D.D."/>
            <person name="Yandell M."/>
            <person name="Calderon D."/>
            <person name="Renjifo C."/>
            <person name="Currier R.B."/>
            <person name="Salgado D."/>
            <person name="Pla D."/>
            <person name="Sanz L."/>
            <person name="Hyder A.S."/>
            <person name="Ribeiro J.M."/>
            <person name="Arntzen J.W."/>
            <person name="van den Thillart G.E."/>
            <person name="Boetzer M."/>
            <person name="Pirovano W."/>
            <person name="Dirks R.P."/>
            <person name="Spaink H.P."/>
            <person name="Duboule D."/>
            <person name="McGlinn E."/>
            <person name="Kini R.M."/>
            <person name="Richardson M.K."/>
        </authorList>
    </citation>
    <scope>NUCLEOTIDE SEQUENCE</scope>
    <source>
        <tissue evidence="9">Blood</tissue>
    </source>
</reference>
<comment type="caution">
    <text evidence="9">The sequence shown here is derived from an EMBL/GenBank/DDBJ whole genome shotgun (WGS) entry which is preliminary data.</text>
</comment>
<dbReference type="SMART" id="SM00355">
    <property type="entry name" value="ZnF_C2H2"/>
    <property type="match status" value="3"/>
</dbReference>
<name>V8P156_OPHHA</name>
<evidence type="ECO:0000256" key="4">
    <source>
        <dbReference type="ARBA" id="ARBA00022771"/>
    </source>
</evidence>
<dbReference type="GO" id="GO:0005634">
    <property type="term" value="C:nucleus"/>
    <property type="evidence" value="ECO:0007669"/>
    <property type="project" value="UniProtKB-SubCell"/>
</dbReference>
<dbReference type="GO" id="GO:2000765">
    <property type="term" value="P:regulation of cytoplasmic translation"/>
    <property type="evidence" value="ECO:0007669"/>
    <property type="project" value="TreeGrafter"/>
</dbReference>
<dbReference type="FunFam" id="3.30.160.60:FF:000276">
    <property type="entry name" value="zinc finger protein 385A isoform X3"/>
    <property type="match status" value="1"/>
</dbReference>
<keyword evidence="2" id="KW-0479">Metal-binding</keyword>
<dbReference type="InterPro" id="IPR036236">
    <property type="entry name" value="Znf_C2H2_sf"/>
</dbReference>
<keyword evidence="6" id="KW-0539">Nucleus</keyword>
<dbReference type="AlphaFoldDB" id="V8P156"/>
<comment type="subcellular location">
    <subcellularLocation>
        <location evidence="1">Nucleus</location>
    </subcellularLocation>
</comment>
<evidence type="ECO:0000256" key="6">
    <source>
        <dbReference type="ARBA" id="ARBA00023242"/>
    </source>
</evidence>
<feature type="non-terminal residue" evidence="9">
    <location>
        <position position="1"/>
    </location>
</feature>
<feature type="compositionally biased region" description="Basic and acidic residues" evidence="7">
    <location>
        <begin position="271"/>
        <end position="290"/>
    </location>
</feature>
<dbReference type="InterPro" id="IPR013087">
    <property type="entry name" value="Znf_C2H2_type"/>
</dbReference>
<dbReference type="EMBL" id="AZIM01001136">
    <property type="protein sequence ID" value="ETE67946.1"/>
    <property type="molecule type" value="Genomic_DNA"/>
</dbReference>
<keyword evidence="10" id="KW-1185">Reference proteome</keyword>
<dbReference type="GO" id="GO:0010609">
    <property type="term" value="P:mRNA localization resulting in post-transcriptional regulation of gene expression"/>
    <property type="evidence" value="ECO:0007669"/>
    <property type="project" value="TreeGrafter"/>
</dbReference>
<evidence type="ECO:0000256" key="2">
    <source>
        <dbReference type="ARBA" id="ARBA00022723"/>
    </source>
</evidence>
<feature type="domain" description="C2H2-type" evidence="8">
    <location>
        <begin position="467"/>
        <end position="489"/>
    </location>
</feature>
<dbReference type="GO" id="GO:0003730">
    <property type="term" value="F:mRNA 3'-UTR binding"/>
    <property type="evidence" value="ECO:0007669"/>
    <property type="project" value="TreeGrafter"/>
</dbReference>
<dbReference type="Proteomes" id="UP000018936">
    <property type="component" value="Unassembled WGS sequence"/>
</dbReference>
<dbReference type="SMART" id="SM00451">
    <property type="entry name" value="ZnF_U1"/>
    <property type="match status" value="3"/>
</dbReference>
<sequence>MTWEAENGQRPRWPKGYLSHNQDICGSERVIFLSGFIAVEYGKQWKKRDPKPTELGRDMKQSCLLYIHSSHYFRKFGRTDKFNATIRAAKLFCFLRWRAKASPSLIKVHYFDISGRMISQAAVLFSDSKDTIVINSSSSNNNNFLCFHGSSEAATLLCPVIEVALSHTCSSLSRAGPIPAILRPPPAMMQPPLDLKPFLSFPVEAQPAVGLFPGFNTMDPVQKAVINHTFGVPVTKAKRPIISCNVCQIRFNSESQAEAHYKGNRHARRVKGIEAARTRQKEAGPREGDKPGSAGSPSSSTGESDSDRTAEQPNSIGASVTVTPVPAPSSPEKQPSLGSPAAAIAPHLAACPEPSQSSKSGPAWGTKLGETSTTSATPAASGAAPHSNSSPKPDEEKAKKLLYCALCKVAVNSLSQLEAHNKGTKHKTILEARSGLGPIKAYPRLSPTTGGEPGNQDPSAQERTFHCEICNVKVNSEIQLKQHISSRRHRDGVAGKPNPLLSRHKKQRGMAELPGSLAFSKELPKSLAAGLLPNPLAVAAALAAAASTPLTLRPAPTPPLLQGPPLTHPLLRPAPGPIRTAHGPILFSPY</sequence>
<feature type="compositionally biased region" description="Low complexity" evidence="7">
    <location>
        <begin position="291"/>
        <end position="303"/>
    </location>
</feature>